<gene>
    <name evidence="3" type="ORF">RM590_10440</name>
</gene>
<keyword evidence="1" id="KW-0238">DNA-binding</keyword>
<organism evidence="3 4">
    <name type="scientific">Streptomyces litchfieldiae</name>
    <dbReference type="NCBI Taxonomy" id="3075543"/>
    <lineage>
        <taxon>Bacteria</taxon>
        <taxon>Bacillati</taxon>
        <taxon>Actinomycetota</taxon>
        <taxon>Actinomycetes</taxon>
        <taxon>Kitasatosporales</taxon>
        <taxon>Streptomycetaceae</taxon>
        <taxon>Streptomyces</taxon>
    </lineage>
</organism>
<dbReference type="CDD" id="cd02209">
    <property type="entry name" value="cupin_XRE_C"/>
    <property type="match status" value="1"/>
</dbReference>
<feature type="domain" description="HTH cro/C1-type" evidence="2">
    <location>
        <begin position="20"/>
        <end position="74"/>
    </location>
</feature>
<comment type="caution">
    <text evidence="3">The sequence shown here is derived from an EMBL/GenBank/DDBJ whole genome shotgun (WGS) entry which is preliminary data.</text>
</comment>
<dbReference type="PROSITE" id="PS50943">
    <property type="entry name" value="HTH_CROC1"/>
    <property type="match status" value="1"/>
</dbReference>
<dbReference type="PANTHER" id="PTHR46797:SF1">
    <property type="entry name" value="METHYLPHOSPHONATE SYNTHASE"/>
    <property type="match status" value="1"/>
</dbReference>
<dbReference type="SMART" id="SM00530">
    <property type="entry name" value="HTH_XRE"/>
    <property type="match status" value="1"/>
</dbReference>
<dbReference type="SUPFAM" id="SSF51182">
    <property type="entry name" value="RmlC-like cupins"/>
    <property type="match status" value="1"/>
</dbReference>
<evidence type="ECO:0000313" key="4">
    <source>
        <dbReference type="Proteomes" id="UP001183246"/>
    </source>
</evidence>
<protein>
    <submittedName>
        <fullName evidence="3">XRE family transcriptional regulator</fullName>
    </submittedName>
</protein>
<reference evidence="4" key="1">
    <citation type="submission" date="2023-07" db="EMBL/GenBank/DDBJ databases">
        <title>30 novel species of actinomycetes from the DSMZ collection.</title>
        <authorList>
            <person name="Nouioui I."/>
        </authorList>
    </citation>
    <scope>NUCLEOTIDE SEQUENCE [LARGE SCALE GENOMIC DNA]</scope>
    <source>
        <strain evidence="4">DSM 44938</strain>
    </source>
</reference>
<accession>A0ABU2MNR9</accession>
<evidence type="ECO:0000259" key="2">
    <source>
        <dbReference type="PROSITE" id="PS50943"/>
    </source>
</evidence>
<dbReference type="InterPro" id="IPR001387">
    <property type="entry name" value="Cro/C1-type_HTH"/>
</dbReference>
<dbReference type="SUPFAM" id="SSF47413">
    <property type="entry name" value="lambda repressor-like DNA-binding domains"/>
    <property type="match status" value="1"/>
</dbReference>
<evidence type="ECO:0000313" key="3">
    <source>
        <dbReference type="EMBL" id="MDT0343032.1"/>
    </source>
</evidence>
<dbReference type="RefSeq" id="WP_311704154.1">
    <property type="nucleotide sequence ID" value="NZ_JAVREL010000004.1"/>
</dbReference>
<dbReference type="InterPro" id="IPR050807">
    <property type="entry name" value="TransReg_Diox_bact_type"/>
</dbReference>
<dbReference type="CDD" id="cd00093">
    <property type="entry name" value="HTH_XRE"/>
    <property type="match status" value="1"/>
</dbReference>
<dbReference type="Pfam" id="PF07883">
    <property type="entry name" value="Cupin_2"/>
    <property type="match status" value="1"/>
</dbReference>
<dbReference type="PANTHER" id="PTHR46797">
    <property type="entry name" value="HTH-TYPE TRANSCRIPTIONAL REGULATOR"/>
    <property type="match status" value="1"/>
</dbReference>
<dbReference type="InterPro" id="IPR014710">
    <property type="entry name" value="RmlC-like_jellyroll"/>
</dbReference>
<dbReference type="EMBL" id="JAVREL010000004">
    <property type="protein sequence ID" value="MDT0343032.1"/>
    <property type="molecule type" value="Genomic_DNA"/>
</dbReference>
<proteinExistence type="predicted"/>
<dbReference type="Pfam" id="PF13560">
    <property type="entry name" value="HTH_31"/>
    <property type="match status" value="1"/>
</dbReference>
<dbReference type="InterPro" id="IPR013096">
    <property type="entry name" value="Cupin_2"/>
</dbReference>
<dbReference type="Gene3D" id="1.10.260.40">
    <property type="entry name" value="lambda repressor-like DNA-binding domains"/>
    <property type="match status" value="1"/>
</dbReference>
<dbReference type="InterPro" id="IPR011051">
    <property type="entry name" value="RmlC_Cupin_sf"/>
</dbReference>
<dbReference type="Gene3D" id="2.60.120.10">
    <property type="entry name" value="Jelly Rolls"/>
    <property type="match status" value="1"/>
</dbReference>
<evidence type="ECO:0000256" key="1">
    <source>
        <dbReference type="ARBA" id="ARBA00023125"/>
    </source>
</evidence>
<keyword evidence="4" id="KW-1185">Reference proteome</keyword>
<sequence>MAQEFSAEIGDVLAGVGPRLRRLRSRRGVTLAALSAATGISTSTLSRLESGQRRPSLELLLPIAQAHQVPLDELVGAPEAGDPRVRLSPRIAHGRTVVPLTRQPGALQAFKIIVPGGRQDPDPKTHEGYEWLYVLAGRLRLVLGDRDLVLRQGEAAEFDTRLPHWFGSADEQPVEILSLFGSQGERMHVRARPSGR</sequence>
<dbReference type="InterPro" id="IPR010982">
    <property type="entry name" value="Lambda_DNA-bd_dom_sf"/>
</dbReference>
<name>A0ABU2MNR9_9ACTN</name>
<dbReference type="Proteomes" id="UP001183246">
    <property type="component" value="Unassembled WGS sequence"/>
</dbReference>